<dbReference type="AlphaFoldDB" id="A0A9W8AY95"/>
<keyword evidence="4" id="KW-0256">Endoplasmic reticulum</keyword>
<evidence type="ECO:0000256" key="11">
    <source>
        <dbReference type="SAM" id="SignalP"/>
    </source>
</evidence>
<dbReference type="Pfam" id="PF03896">
    <property type="entry name" value="TRAP_alpha"/>
    <property type="match status" value="1"/>
</dbReference>
<organism evidence="12 13">
    <name type="scientific">Dispira parvispora</name>
    <dbReference type="NCBI Taxonomy" id="1520584"/>
    <lineage>
        <taxon>Eukaryota</taxon>
        <taxon>Fungi</taxon>
        <taxon>Fungi incertae sedis</taxon>
        <taxon>Zoopagomycota</taxon>
        <taxon>Kickxellomycotina</taxon>
        <taxon>Dimargaritomycetes</taxon>
        <taxon>Dimargaritales</taxon>
        <taxon>Dimargaritaceae</taxon>
        <taxon>Dispira</taxon>
    </lineage>
</organism>
<evidence type="ECO:0000256" key="1">
    <source>
        <dbReference type="ARBA" id="ARBA00004115"/>
    </source>
</evidence>
<comment type="subcellular location">
    <subcellularLocation>
        <location evidence="1">Endoplasmic reticulum membrane</location>
        <topology evidence="1">Single-pass type I membrane protein</topology>
    </subcellularLocation>
</comment>
<feature type="region of interest" description="Disordered" evidence="9">
    <location>
        <begin position="201"/>
        <end position="228"/>
    </location>
</feature>
<dbReference type="PANTHER" id="PTHR12924">
    <property type="entry name" value="TRANSLOCON-ASSOCIATED PROTEIN, ALPHA SUBUNIT"/>
    <property type="match status" value="1"/>
</dbReference>
<evidence type="ECO:0000256" key="4">
    <source>
        <dbReference type="ARBA" id="ARBA00022824"/>
    </source>
</evidence>
<evidence type="ECO:0008006" key="14">
    <source>
        <dbReference type="Google" id="ProtNLM"/>
    </source>
</evidence>
<keyword evidence="6 10" id="KW-0472">Membrane</keyword>
<feature type="transmembrane region" description="Helical" evidence="10">
    <location>
        <begin position="160"/>
        <end position="178"/>
    </location>
</feature>
<name>A0A9W8AY95_9FUNG</name>
<evidence type="ECO:0000256" key="6">
    <source>
        <dbReference type="ARBA" id="ARBA00023136"/>
    </source>
</evidence>
<evidence type="ECO:0000256" key="7">
    <source>
        <dbReference type="ARBA" id="ARBA00037565"/>
    </source>
</evidence>
<gene>
    <name evidence="12" type="ORF">IWQ62_001755</name>
</gene>
<dbReference type="GO" id="GO:0005789">
    <property type="term" value="C:endoplasmic reticulum membrane"/>
    <property type="evidence" value="ECO:0007669"/>
    <property type="project" value="UniProtKB-SubCell"/>
</dbReference>
<evidence type="ECO:0000313" key="12">
    <source>
        <dbReference type="EMBL" id="KAJ1967601.1"/>
    </source>
</evidence>
<accession>A0A9W8AY95</accession>
<keyword evidence="5 10" id="KW-1133">Transmembrane helix</keyword>
<proteinExistence type="inferred from homology"/>
<comment type="similarity">
    <text evidence="8">Belongs to the IRC22 family.</text>
</comment>
<keyword evidence="3 11" id="KW-0732">Signal</keyword>
<feature type="compositionally biased region" description="Basic and acidic residues" evidence="9">
    <location>
        <begin position="213"/>
        <end position="228"/>
    </location>
</feature>
<evidence type="ECO:0000256" key="3">
    <source>
        <dbReference type="ARBA" id="ARBA00022729"/>
    </source>
</evidence>
<feature type="signal peptide" evidence="11">
    <location>
        <begin position="1"/>
        <end position="25"/>
    </location>
</feature>
<dbReference type="OrthoDB" id="1926781at2759"/>
<dbReference type="InterPro" id="IPR005595">
    <property type="entry name" value="TRAP_alpha"/>
</dbReference>
<evidence type="ECO:0000313" key="13">
    <source>
        <dbReference type="Proteomes" id="UP001150925"/>
    </source>
</evidence>
<comment type="function">
    <text evidence="7">Is probably involved in a pathway contributing to genomic integrity.</text>
</comment>
<dbReference type="Proteomes" id="UP001150925">
    <property type="component" value="Unassembled WGS sequence"/>
</dbReference>
<evidence type="ECO:0000256" key="9">
    <source>
        <dbReference type="SAM" id="MobiDB-lite"/>
    </source>
</evidence>
<sequence>MVKISPFIISSAVVLCLAWAGWTHAQDGLVEPNVEVKTVFPTKSQDRITNLGRNSVLVEVENHDERKYQVERIRAYLYDPEDFTKPLRTLEPARFTTPLPSQGTVKLPYRFTPLLEADQATLTIEVEFSDKTQGNTFTLAAFNGTVTIVEPSTLSFDPQLWSIYLFIVGVVAGVGYWAKLTYLDGGVKKGGHPSVVTLDKSAQNNDWLPAQADSKKGKASRADKKKQT</sequence>
<dbReference type="EMBL" id="JANBPY010000311">
    <property type="protein sequence ID" value="KAJ1967601.1"/>
    <property type="molecule type" value="Genomic_DNA"/>
</dbReference>
<evidence type="ECO:0000256" key="2">
    <source>
        <dbReference type="ARBA" id="ARBA00022692"/>
    </source>
</evidence>
<protein>
    <recommendedName>
        <fullName evidence="14">Signal sequence receptor subunit alpha</fullName>
    </recommendedName>
</protein>
<evidence type="ECO:0000256" key="8">
    <source>
        <dbReference type="ARBA" id="ARBA00038311"/>
    </source>
</evidence>
<dbReference type="PANTHER" id="PTHR12924:SF0">
    <property type="entry name" value="TRANSLOCON-ASSOCIATED PROTEIN SUBUNIT ALPHA"/>
    <property type="match status" value="1"/>
</dbReference>
<reference evidence="12" key="1">
    <citation type="submission" date="2022-07" db="EMBL/GenBank/DDBJ databases">
        <title>Phylogenomic reconstructions and comparative analyses of Kickxellomycotina fungi.</title>
        <authorList>
            <person name="Reynolds N.K."/>
            <person name="Stajich J.E."/>
            <person name="Barry K."/>
            <person name="Grigoriev I.V."/>
            <person name="Crous P."/>
            <person name="Smith M.E."/>
        </authorList>
    </citation>
    <scope>NUCLEOTIDE SEQUENCE</scope>
    <source>
        <strain evidence="12">RSA 1196</strain>
    </source>
</reference>
<feature type="chain" id="PRO_5040941263" description="Signal sequence receptor subunit alpha" evidence="11">
    <location>
        <begin position="26"/>
        <end position="228"/>
    </location>
</feature>
<keyword evidence="2 10" id="KW-0812">Transmembrane</keyword>
<comment type="caution">
    <text evidence="12">The sequence shown here is derived from an EMBL/GenBank/DDBJ whole genome shotgun (WGS) entry which is preliminary data.</text>
</comment>
<evidence type="ECO:0000256" key="10">
    <source>
        <dbReference type="SAM" id="Phobius"/>
    </source>
</evidence>
<evidence type="ECO:0000256" key="5">
    <source>
        <dbReference type="ARBA" id="ARBA00022989"/>
    </source>
</evidence>
<keyword evidence="13" id="KW-1185">Reference proteome</keyword>